<keyword evidence="9" id="KW-1185">Reference proteome</keyword>
<dbReference type="GO" id="GO:0043162">
    <property type="term" value="P:ubiquitin-dependent protein catabolic process via the multivesicular body sorting pathway"/>
    <property type="evidence" value="ECO:0007669"/>
    <property type="project" value="TreeGrafter"/>
</dbReference>
<sequence length="197" mass="23212">MNSLPEQMNNYNLPPQEIIDQKLKILSDYYPTFANKSEMDLKDLLKYNDLFQTHFDGLEQVQMTRTLQYELRQQSLQLAEANLELQKRVAKLRHEATAKEAELRELSSEFVEYSNKQVEKQREFFKRGQITKLIKKRDSLETESELIVDEFLNPVVGTGGLKNEQEISNFLSEFIKKRTNYHLLAAKHELIMKNNLL</sequence>
<organism evidence="8 9">
    <name type="scientific">Smittium mucronatum</name>
    <dbReference type="NCBI Taxonomy" id="133383"/>
    <lineage>
        <taxon>Eukaryota</taxon>
        <taxon>Fungi</taxon>
        <taxon>Fungi incertae sedis</taxon>
        <taxon>Zoopagomycota</taxon>
        <taxon>Kickxellomycotina</taxon>
        <taxon>Harpellomycetes</taxon>
        <taxon>Harpellales</taxon>
        <taxon>Legeriomycetaceae</taxon>
        <taxon>Smittium</taxon>
    </lineage>
</organism>
<evidence type="ECO:0000313" key="8">
    <source>
        <dbReference type="EMBL" id="OLY85387.1"/>
    </source>
</evidence>
<dbReference type="PANTHER" id="PTHR13678">
    <property type="entry name" value="VACUOLAR PROTEIN SORTING-ASSOCIATED PROTEIN 37"/>
    <property type="match status" value="1"/>
</dbReference>
<comment type="caution">
    <text evidence="8">The sequence shown here is derived from an EMBL/GenBank/DDBJ whole genome shotgun (WGS) entry which is preliminary data.</text>
</comment>
<comment type="subcellular location">
    <subcellularLocation>
        <location evidence="1">Endosome</location>
    </subcellularLocation>
</comment>
<dbReference type="OrthoDB" id="10260857at2759"/>
<evidence type="ECO:0000259" key="7">
    <source>
        <dbReference type="Pfam" id="PF07200"/>
    </source>
</evidence>
<gene>
    <name evidence="8" type="ORF">AYI68_g427</name>
</gene>
<dbReference type="GO" id="GO:0006623">
    <property type="term" value="P:protein targeting to vacuole"/>
    <property type="evidence" value="ECO:0007669"/>
    <property type="project" value="TreeGrafter"/>
</dbReference>
<dbReference type="AlphaFoldDB" id="A0A1R0H8F4"/>
<dbReference type="Pfam" id="PF07200">
    <property type="entry name" value="Mod_r"/>
    <property type="match status" value="1"/>
</dbReference>
<feature type="domain" description="VPS37 C-terminal" evidence="7">
    <location>
        <begin position="35"/>
        <end position="187"/>
    </location>
</feature>
<reference evidence="8 9" key="1">
    <citation type="journal article" date="2016" name="Mol. Biol. Evol.">
        <title>Genome-Wide Survey of Gut Fungi (Harpellales) Reveals the First Horizontally Transferred Ubiquitin Gene from a Mosquito Host.</title>
        <authorList>
            <person name="Wang Y."/>
            <person name="White M.M."/>
            <person name="Kvist S."/>
            <person name="Moncalvo J.M."/>
        </authorList>
    </citation>
    <scope>NUCLEOTIDE SEQUENCE [LARGE SCALE GENOMIC DNA]</scope>
    <source>
        <strain evidence="8 9">ALG-7-W6</strain>
    </source>
</reference>
<protein>
    <submittedName>
        <fullName evidence="8">Vacuolar protein-sorting-associated protein 37-like protein</fullName>
    </submittedName>
</protein>
<evidence type="ECO:0000256" key="2">
    <source>
        <dbReference type="ARBA" id="ARBA00007617"/>
    </source>
</evidence>
<proteinExistence type="inferred from homology"/>
<keyword evidence="3" id="KW-0813">Transport</keyword>
<dbReference type="Proteomes" id="UP000187455">
    <property type="component" value="Unassembled WGS sequence"/>
</dbReference>
<evidence type="ECO:0000313" key="9">
    <source>
        <dbReference type="Proteomes" id="UP000187455"/>
    </source>
</evidence>
<dbReference type="GO" id="GO:0006612">
    <property type="term" value="P:protein targeting to membrane"/>
    <property type="evidence" value="ECO:0007669"/>
    <property type="project" value="TreeGrafter"/>
</dbReference>
<name>A0A1R0H8F4_9FUNG</name>
<keyword evidence="5" id="KW-0653">Protein transport</keyword>
<dbReference type="PANTHER" id="PTHR13678:SF2">
    <property type="entry name" value="VACUOLAR PROTEIN SORTING-ASSOCIATED PROTEIN 37A"/>
    <property type="match status" value="1"/>
</dbReference>
<evidence type="ECO:0000256" key="1">
    <source>
        <dbReference type="ARBA" id="ARBA00004177"/>
    </source>
</evidence>
<keyword evidence="4" id="KW-0967">Endosome</keyword>
<evidence type="ECO:0000256" key="6">
    <source>
        <dbReference type="SAM" id="Coils"/>
    </source>
</evidence>
<feature type="coiled-coil region" evidence="6">
    <location>
        <begin position="82"/>
        <end position="116"/>
    </location>
</feature>
<dbReference type="STRING" id="133383.A0A1R0H8F4"/>
<dbReference type="InterPro" id="IPR009851">
    <property type="entry name" value="Mod_r"/>
</dbReference>
<dbReference type="GO" id="GO:0000813">
    <property type="term" value="C:ESCRT I complex"/>
    <property type="evidence" value="ECO:0007669"/>
    <property type="project" value="UniProtKB-ARBA"/>
</dbReference>
<comment type="similarity">
    <text evidence="2">Belongs to the VPS37 family.</text>
</comment>
<dbReference type="EMBL" id="LSSL01000122">
    <property type="protein sequence ID" value="OLY85387.1"/>
    <property type="molecule type" value="Genomic_DNA"/>
</dbReference>
<evidence type="ECO:0000256" key="3">
    <source>
        <dbReference type="ARBA" id="ARBA00022448"/>
    </source>
</evidence>
<evidence type="ECO:0000256" key="5">
    <source>
        <dbReference type="ARBA" id="ARBA00022927"/>
    </source>
</evidence>
<evidence type="ECO:0000256" key="4">
    <source>
        <dbReference type="ARBA" id="ARBA00022753"/>
    </source>
</evidence>
<keyword evidence="6" id="KW-0175">Coiled coil</keyword>
<accession>A0A1R0H8F4</accession>